<dbReference type="AlphaFoldDB" id="Q0CBL2"/>
<dbReference type="Proteomes" id="UP000007963">
    <property type="component" value="Unassembled WGS sequence"/>
</dbReference>
<dbReference type="SUPFAM" id="SSF103473">
    <property type="entry name" value="MFS general substrate transporter"/>
    <property type="match status" value="1"/>
</dbReference>
<evidence type="ECO:0000256" key="7">
    <source>
        <dbReference type="ARBA" id="ARBA00023228"/>
    </source>
</evidence>
<evidence type="ECO:0000256" key="5">
    <source>
        <dbReference type="ARBA" id="ARBA00022989"/>
    </source>
</evidence>
<comment type="similarity">
    <text evidence="2">Belongs to the major facilitator superfamily.</text>
</comment>
<comment type="catalytic activity">
    <reaction evidence="13">
        <text>L-alpha-aminoacyl-L-lysine(out) = L-alpha-aminoacyl-L-lysine(in)</text>
        <dbReference type="Rhea" id="RHEA:79383"/>
        <dbReference type="ChEBI" id="CHEBI:229966"/>
    </reaction>
</comment>
<dbReference type="STRING" id="341663.Q0CBL2"/>
<evidence type="ECO:0000256" key="19">
    <source>
        <dbReference type="ARBA" id="ARBA00044919"/>
    </source>
</evidence>
<name>Q0CBL2_ASPTN</name>
<comment type="subcellular location">
    <subcellularLocation>
        <location evidence="1">Lysosome membrane</location>
        <topology evidence="1">Multi-pass membrane protein</topology>
    </subcellularLocation>
</comment>
<evidence type="ECO:0000259" key="26">
    <source>
        <dbReference type="PROSITE" id="PS50850"/>
    </source>
</evidence>
<dbReference type="GeneID" id="4323124"/>
<comment type="catalytic activity">
    <reaction evidence="8">
        <text>L-lysyl-L-alanine(out) = L-lysyl-L-alanine(in)</text>
        <dbReference type="Rhea" id="RHEA:79399"/>
        <dbReference type="ChEBI" id="CHEBI:229954"/>
    </reaction>
</comment>
<evidence type="ECO:0000256" key="12">
    <source>
        <dbReference type="ARBA" id="ARBA00044891"/>
    </source>
</evidence>
<comment type="catalytic activity">
    <reaction evidence="17">
        <text>L-arginyl-glycine(out) = L-arginyl-glycine(in)</text>
        <dbReference type="Rhea" id="RHEA:79391"/>
        <dbReference type="ChEBI" id="CHEBI:229955"/>
    </reaction>
</comment>
<keyword evidence="6 25" id="KW-0472">Membrane</keyword>
<dbReference type="Pfam" id="PF07690">
    <property type="entry name" value="MFS_1"/>
    <property type="match status" value="1"/>
</dbReference>
<evidence type="ECO:0000256" key="3">
    <source>
        <dbReference type="ARBA" id="ARBA00022448"/>
    </source>
</evidence>
<keyword evidence="5 25" id="KW-1133">Transmembrane helix</keyword>
<evidence type="ECO:0000256" key="17">
    <source>
        <dbReference type="ARBA" id="ARBA00044903"/>
    </source>
</evidence>
<dbReference type="HOGENOM" id="CLU_1749241_0_0_1"/>
<dbReference type="GO" id="GO:0022857">
    <property type="term" value="F:transmembrane transporter activity"/>
    <property type="evidence" value="ECO:0007669"/>
    <property type="project" value="InterPro"/>
</dbReference>
<keyword evidence="3" id="KW-0813">Transport</keyword>
<dbReference type="PROSITE" id="PS50850">
    <property type="entry name" value="MFS"/>
    <property type="match status" value="1"/>
</dbReference>
<dbReference type="InterPro" id="IPR011701">
    <property type="entry name" value="MFS"/>
</dbReference>
<dbReference type="InterPro" id="IPR036259">
    <property type="entry name" value="MFS_trans_sf"/>
</dbReference>
<dbReference type="RefSeq" id="XP_001217508.1">
    <property type="nucleotide sequence ID" value="XM_001217507.1"/>
</dbReference>
<comment type="catalytic activity">
    <reaction evidence="11">
        <text>L-alpha-aminoacyl-L-histidine(out) = L-alpha-aminoacyl-L-histidine(in)</text>
        <dbReference type="Rhea" id="RHEA:79375"/>
        <dbReference type="ChEBI" id="CHEBI:229967"/>
    </reaction>
</comment>
<dbReference type="InterPro" id="IPR020846">
    <property type="entry name" value="MFS_dom"/>
</dbReference>
<evidence type="ECO:0000256" key="6">
    <source>
        <dbReference type="ARBA" id="ARBA00023136"/>
    </source>
</evidence>
<keyword evidence="4 25" id="KW-0812">Transmembrane</keyword>
<comment type="catalytic activity">
    <reaction evidence="19">
        <text>L-alanyl-L-lysine(out) = L-alanyl-L-lysine(in)</text>
        <dbReference type="Rhea" id="RHEA:79415"/>
        <dbReference type="ChEBI" id="CHEBI:192470"/>
    </reaction>
</comment>
<accession>Q0CBL2</accession>
<comment type="catalytic activity">
    <reaction evidence="16">
        <text>L-lysyl-L-lysine(out) = L-lysyl-L-lysine(in)</text>
        <dbReference type="Rhea" id="RHEA:79403"/>
        <dbReference type="ChEBI" id="CHEBI:229956"/>
    </reaction>
</comment>
<sequence>MAGATTTPALGRHWTVLAMVCSMMWAIYFIYSLPASLSVPLSAHLALAESQYAYLISALYTTYAVPNTVLPAFSGPLVQRCGSKAVLLTTATSVAMGQLLFALAVQVRSQLWMILGRVFIGLGAEVIGVLGSEIIARWFKYGSLMTIPV</sequence>
<dbReference type="Gene3D" id="1.20.1250.20">
    <property type="entry name" value="MFS general substrate transporter like domains"/>
    <property type="match status" value="1"/>
</dbReference>
<dbReference type="PANTHER" id="PTHR23512:SF3">
    <property type="entry name" value="MAJOR FACILITATOR SUPERFAMILY DOMAIN-CONTAINING PROTEIN 1"/>
    <property type="match status" value="1"/>
</dbReference>
<comment type="catalytic activity">
    <reaction evidence="20">
        <text>L-lysyl-glycine(out) = L-lysyl-glycine(in)</text>
        <dbReference type="Rhea" id="RHEA:79407"/>
        <dbReference type="ChEBI" id="CHEBI:191202"/>
    </reaction>
</comment>
<dbReference type="OrthoDB" id="424834at2759"/>
<comment type="catalytic activity">
    <reaction evidence="14">
        <text>L-aspartyl-L-lysine(out) = L-aspartyl-L-lysine(in)</text>
        <dbReference type="Rhea" id="RHEA:79411"/>
        <dbReference type="ChEBI" id="CHEBI:229953"/>
    </reaction>
</comment>
<comment type="catalytic activity">
    <reaction evidence="15">
        <text>L-arginyl-L-alpha-amino acid(out) = L-arginyl-L-alpha-amino acid(in)</text>
        <dbReference type="Rhea" id="RHEA:79371"/>
        <dbReference type="ChEBI" id="CHEBI:84315"/>
    </reaction>
</comment>
<evidence type="ECO:0000256" key="4">
    <source>
        <dbReference type="ARBA" id="ARBA00022692"/>
    </source>
</evidence>
<evidence type="ECO:0000256" key="11">
    <source>
        <dbReference type="ARBA" id="ARBA00044884"/>
    </source>
</evidence>
<evidence type="ECO:0000256" key="1">
    <source>
        <dbReference type="ARBA" id="ARBA00004155"/>
    </source>
</evidence>
<dbReference type="PANTHER" id="PTHR23512">
    <property type="entry name" value="MAJOR FACILITATOR SUPERFAMILY DOMAIN-CONTAINING PROTEIN 1"/>
    <property type="match status" value="1"/>
</dbReference>
<evidence type="ECO:0000256" key="25">
    <source>
        <dbReference type="SAM" id="Phobius"/>
    </source>
</evidence>
<reference evidence="28" key="1">
    <citation type="submission" date="2005-09" db="EMBL/GenBank/DDBJ databases">
        <title>Annotation of the Aspergillus terreus NIH2624 genome.</title>
        <authorList>
            <person name="Birren B.W."/>
            <person name="Lander E.S."/>
            <person name="Galagan J.E."/>
            <person name="Nusbaum C."/>
            <person name="Devon K."/>
            <person name="Henn M."/>
            <person name="Ma L.-J."/>
            <person name="Jaffe D.B."/>
            <person name="Butler J."/>
            <person name="Alvarez P."/>
            <person name="Gnerre S."/>
            <person name="Grabherr M."/>
            <person name="Kleber M."/>
            <person name="Mauceli E.W."/>
            <person name="Brockman W."/>
            <person name="Rounsley S."/>
            <person name="Young S.K."/>
            <person name="LaButti K."/>
            <person name="Pushparaj V."/>
            <person name="DeCaprio D."/>
            <person name="Crawford M."/>
            <person name="Koehrsen M."/>
            <person name="Engels R."/>
            <person name="Montgomery P."/>
            <person name="Pearson M."/>
            <person name="Howarth C."/>
            <person name="Larson L."/>
            <person name="Luoma S."/>
            <person name="White J."/>
            <person name="Alvarado L."/>
            <person name="Kodira C.D."/>
            <person name="Zeng Q."/>
            <person name="Oleary S."/>
            <person name="Yandava C."/>
            <person name="Denning D.W."/>
            <person name="Nierman W.C."/>
            <person name="Milne T."/>
            <person name="Madden K."/>
        </authorList>
    </citation>
    <scope>NUCLEOTIDE SEQUENCE [LARGE SCALE GENOMIC DNA]</scope>
    <source>
        <strain evidence="28">NIH 2624 / FGSC A1156</strain>
    </source>
</reference>
<comment type="catalytic activity">
    <reaction evidence="18">
        <text>L-histidyl-L-alpha-amino acid(out) = L-histidyl-L-alpha-amino acid(in)</text>
        <dbReference type="Rhea" id="RHEA:79379"/>
        <dbReference type="ChEBI" id="CHEBI:229964"/>
    </reaction>
</comment>
<feature type="transmembrane region" description="Helical" evidence="25">
    <location>
        <begin position="85"/>
        <end position="105"/>
    </location>
</feature>
<protein>
    <recommendedName>
        <fullName evidence="21">Lysosomal dipeptide transporter MFSD1</fullName>
    </recommendedName>
    <alternativeName>
        <fullName evidence="22">Major facilitator superfamily domain-containing protein 1</fullName>
    </alternativeName>
</protein>
<evidence type="ECO:0000256" key="18">
    <source>
        <dbReference type="ARBA" id="ARBA00044912"/>
    </source>
</evidence>
<evidence type="ECO:0000313" key="28">
    <source>
        <dbReference type="Proteomes" id="UP000007963"/>
    </source>
</evidence>
<comment type="catalytic activity">
    <reaction evidence="10">
        <text>L-alpha-aminoacyl-L-arginine(out) = L-alpha-aminoacyl-L-arginine(in)</text>
        <dbReference type="Rhea" id="RHEA:79367"/>
        <dbReference type="ChEBI" id="CHEBI:229968"/>
    </reaction>
</comment>
<evidence type="ECO:0000256" key="9">
    <source>
        <dbReference type="ARBA" id="ARBA00044878"/>
    </source>
</evidence>
<evidence type="ECO:0000256" key="20">
    <source>
        <dbReference type="ARBA" id="ARBA00044924"/>
    </source>
</evidence>
<comment type="subunit">
    <text evidence="24">Homodimer. Interacts with lysosomal protein GLMP (via lumenal domain); the interaction starts while both proteins are still in the endoplasmic reticulum and is required for stabilization of MFSD1 in lysosomes but has no direct effect on its targeting to lysosomes or transporter activity.</text>
</comment>
<evidence type="ECO:0000256" key="22">
    <source>
        <dbReference type="ARBA" id="ARBA00045018"/>
    </source>
</evidence>
<evidence type="ECO:0000256" key="21">
    <source>
        <dbReference type="ARBA" id="ARBA00044985"/>
    </source>
</evidence>
<evidence type="ECO:0000256" key="23">
    <source>
        <dbReference type="ARBA" id="ARBA00045709"/>
    </source>
</evidence>
<gene>
    <name evidence="27" type="ORF">ATEG_08922</name>
</gene>
<organism evidence="27 28">
    <name type="scientific">Aspergillus terreus (strain NIH 2624 / FGSC A1156)</name>
    <dbReference type="NCBI Taxonomy" id="341663"/>
    <lineage>
        <taxon>Eukaryota</taxon>
        <taxon>Fungi</taxon>
        <taxon>Dikarya</taxon>
        <taxon>Ascomycota</taxon>
        <taxon>Pezizomycotina</taxon>
        <taxon>Eurotiomycetes</taxon>
        <taxon>Eurotiomycetidae</taxon>
        <taxon>Eurotiales</taxon>
        <taxon>Aspergillaceae</taxon>
        <taxon>Aspergillus</taxon>
        <taxon>Aspergillus subgen. Circumdati</taxon>
    </lineage>
</organism>
<evidence type="ECO:0000256" key="15">
    <source>
        <dbReference type="ARBA" id="ARBA00044899"/>
    </source>
</evidence>
<comment type="function">
    <text evidence="23">Lysosomal dipeptide uniporter that selectively exports lysine, arginine or histidine-containing dipeptides with a net positive charge from the lysosome lumen into the cytosol. Could play a role in a specific type of protein O-glycosylation indirectly regulating macrophages migration and tissue invasion. Also essential for liver homeostasis.</text>
</comment>
<feature type="transmembrane region" description="Helical" evidence="25">
    <location>
        <begin position="51"/>
        <end position="73"/>
    </location>
</feature>
<feature type="transmembrane region" description="Helical" evidence="25">
    <location>
        <begin position="111"/>
        <end position="136"/>
    </location>
</feature>
<feature type="domain" description="Major facilitator superfamily (MFS) profile" evidence="26">
    <location>
        <begin position="15"/>
        <end position="149"/>
    </location>
</feature>
<comment type="catalytic activity">
    <reaction evidence="9">
        <text>L-histidyl-glycine(out) = L-histidyl-glycine(in)</text>
        <dbReference type="Rhea" id="RHEA:79395"/>
        <dbReference type="ChEBI" id="CHEBI:229957"/>
    </reaction>
</comment>
<dbReference type="InterPro" id="IPR052187">
    <property type="entry name" value="MFSD1"/>
</dbReference>
<evidence type="ECO:0000256" key="8">
    <source>
        <dbReference type="ARBA" id="ARBA00044876"/>
    </source>
</evidence>
<dbReference type="eggNOG" id="KOG4686">
    <property type="taxonomic scope" value="Eukaryota"/>
</dbReference>
<evidence type="ECO:0000256" key="24">
    <source>
        <dbReference type="ARBA" id="ARBA00046376"/>
    </source>
</evidence>
<dbReference type="EMBL" id="CH476606">
    <property type="protein sequence ID" value="EAU31054.1"/>
    <property type="molecule type" value="Genomic_DNA"/>
</dbReference>
<evidence type="ECO:0000256" key="10">
    <source>
        <dbReference type="ARBA" id="ARBA00044881"/>
    </source>
</evidence>
<feature type="transmembrane region" description="Helical" evidence="25">
    <location>
        <begin position="12"/>
        <end position="31"/>
    </location>
</feature>
<evidence type="ECO:0000256" key="16">
    <source>
        <dbReference type="ARBA" id="ARBA00044900"/>
    </source>
</evidence>
<comment type="catalytic activity">
    <reaction evidence="12">
        <text>L-lysyl-L-alpha-amino acid(out) = L-lysyl-L-alpha-amino acid(in)</text>
        <dbReference type="Rhea" id="RHEA:79387"/>
        <dbReference type="ChEBI" id="CHEBI:229965"/>
    </reaction>
</comment>
<evidence type="ECO:0000256" key="14">
    <source>
        <dbReference type="ARBA" id="ARBA00044898"/>
    </source>
</evidence>
<keyword evidence="7" id="KW-0458">Lysosome</keyword>
<proteinExistence type="inferred from homology"/>
<evidence type="ECO:0000313" key="27">
    <source>
        <dbReference type="EMBL" id="EAU31054.1"/>
    </source>
</evidence>
<evidence type="ECO:0000256" key="2">
    <source>
        <dbReference type="ARBA" id="ARBA00008335"/>
    </source>
</evidence>
<evidence type="ECO:0000256" key="13">
    <source>
        <dbReference type="ARBA" id="ARBA00044893"/>
    </source>
</evidence>
<dbReference type="VEuPathDB" id="FungiDB:ATEG_08922"/>